<dbReference type="AlphaFoldDB" id="M2XR71"/>
<sequence>MKFRNLNLSLNIFQALNCFYCNSPTFSFETLSSTWLVFLDCPILNTSVTFIYSIQEISLFKLWQWIPNNSRIFFVHICSQNLGPLGSC</sequence>
<dbReference type="EMBL" id="KB454718">
    <property type="protein sequence ID" value="EME25919.1"/>
    <property type="molecule type" value="Genomic_DNA"/>
</dbReference>
<keyword evidence="2" id="KW-1185">Reference proteome</keyword>
<name>M2XR71_GALSU</name>
<organism evidence="1 2">
    <name type="scientific">Galdieria sulphuraria</name>
    <name type="common">Red alga</name>
    <dbReference type="NCBI Taxonomy" id="130081"/>
    <lineage>
        <taxon>Eukaryota</taxon>
        <taxon>Rhodophyta</taxon>
        <taxon>Bangiophyceae</taxon>
        <taxon>Galdieriales</taxon>
        <taxon>Galdieriaceae</taxon>
        <taxon>Galdieria</taxon>
    </lineage>
</organism>
<dbReference type="Gramene" id="EME25919">
    <property type="protein sequence ID" value="EME25919"/>
    <property type="gene ID" value="Gasu_64230"/>
</dbReference>
<gene>
    <name evidence="1" type="ORF">Gasu_64230</name>
</gene>
<dbReference type="Proteomes" id="UP000030680">
    <property type="component" value="Unassembled WGS sequence"/>
</dbReference>
<dbReference type="RefSeq" id="XP_005702439.1">
    <property type="nucleotide sequence ID" value="XM_005702382.1"/>
</dbReference>
<accession>M2XR71</accession>
<proteinExistence type="predicted"/>
<evidence type="ECO:0000313" key="1">
    <source>
        <dbReference type="EMBL" id="EME25919.1"/>
    </source>
</evidence>
<protein>
    <submittedName>
        <fullName evidence="1">Uncharacterized protein</fullName>
    </submittedName>
</protein>
<evidence type="ECO:0000313" key="2">
    <source>
        <dbReference type="Proteomes" id="UP000030680"/>
    </source>
</evidence>
<dbReference type="KEGG" id="gsl:Gasu_64230"/>
<reference evidence="2" key="1">
    <citation type="journal article" date="2013" name="Science">
        <title>Gene transfer from bacteria and archaea facilitated evolution of an extremophilic eukaryote.</title>
        <authorList>
            <person name="Schonknecht G."/>
            <person name="Chen W.H."/>
            <person name="Ternes C.M."/>
            <person name="Barbier G.G."/>
            <person name="Shrestha R.P."/>
            <person name="Stanke M."/>
            <person name="Brautigam A."/>
            <person name="Baker B.J."/>
            <person name="Banfield J.F."/>
            <person name="Garavito R.M."/>
            <person name="Carr K."/>
            <person name="Wilkerson C."/>
            <person name="Rensing S.A."/>
            <person name="Gagneul D."/>
            <person name="Dickenson N.E."/>
            <person name="Oesterhelt C."/>
            <person name="Lercher M.J."/>
            <person name="Weber A.P."/>
        </authorList>
    </citation>
    <scope>NUCLEOTIDE SEQUENCE [LARGE SCALE GENOMIC DNA]</scope>
    <source>
        <strain evidence="2">074W</strain>
    </source>
</reference>
<dbReference type="GeneID" id="17084911"/>